<keyword evidence="4" id="KW-1185">Reference proteome</keyword>
<evidence type="ECO:0000313" key="4">
    <source>
        <dbReference type="Proteomes" id="UP000238176"/>
    </source>
</evidence>
<dbReference type="EMBL" id="PVTJ01000007">
    <property type="protein sequence ID" value="PRY57360.1"/>
    <property type="molecule type" value="Genomic_DNA"/>
</dbReference>
<proteinExistence type="predicted"/>
<evidence type="ECO:0000256" key="1">
    <source>
        <dbReference type="ARBA" id="ARBA00022553"/>
    </source>
</evidence>
<dbReference type="PROSITE" id="PS50006">
    <property type="entry name" value="FHA_DOMAIN"/>
    <property type="match status" value="1"/>
</dbReference>
<protein>
    <recommendedName>
        <fullName evidence="2">FHA domain-containing protein</fullName>
    </recommendedName>
</protein>
<dbReference type="InterPro" id="IPR008984">
    <property type="entry name" value="SMAD_FHA_dom_sf"/>
</dbReference>
<dbReference type="OrthoDB" id="4213445at2"/>
<gene>
    <name evidence="3" type="ORF">B0I28_107208</name>
</gene>
<dbReference type="AlphaFoldDB" id="A0A2T0UHD5"/>
<dbReference type="SUPFAM" id="SSF49879">
    <property type="entry name" value="SMAD/FHA domain"/>
    <property type="match status" value="1"/>
</dbReference>
<comment type="caution">
    <text evidence="3">The sequence shown here is derived from an EMBL/GenBank/DDBJ whole genome shotgun (WGS) entry which is preliminary data.</text>
</comment>
<dbReference type="Proteomes" id="UP000238176">
    <property type="component" value="Unassembled WGS sequence"/>
</dbReference>
<evidence type="ECO:0000259" key="2">
    <source>
        <dbReference type="PROSITE" id="PS50006"/>
    </source>
</evidence>
<feature type="domain" description="FHA" evidence="2">
    <location>
        <begin position="51"/>
        <end position="102"/>
    </location>
</feature>
<evidence type="ECO:0000313" key="3">
    <source>
        <dbReference type="EMBL" id="PRY57360.1"/>
    </source>
</evidence>
<accession>A0A2T0UHD5</accession>
<organism evidence="3 4">
    <name type="scientific">Glycomyces artemisiae</name>
    <dbReference type="NCBI Taxonomy" id="1076443"/>
    <lineage>
        <taxon>Bacteria</taxon>
        <taxon>Bacillati</taxon>
        <taxon>Actinomycetota</taxon>
        <taxon>Actinomycetes</taxon>
        <taxon>Glycomycetales</taxon>
        <taxon>Glycomycetaceae</taxon>
        <taxon>Glycomyces</taxon>
    </lineage>
</organism>
<keyword evidence="1" id="KW-0597">Phosphoprotein</keyword>
<dbReference type="RefSeq" id="WP_106365354.1">
    <property type="nucleotide sequence ID" value="NZ_PVTJ01000007.1"/>
</dbReference>
<dbReference type="InterPro" id="IPR000253">
    <property type="entry name" value="FHA_dom"/>
</dbReference>
<name>A0A2T0UHD5_9ACTN</name>
<reference evidence="3 4" key="1">
    <citation type="submission" date="2018-03" db="EMBL/GenBank/DDBJ databases">
        <title>Genomic Encyclopedia of Type Strains, Phase III (KMG-III): the genomes of soil and plant-associated and newly described type strains.</title>
        <authorList>
            <person name="Whitman W."/>
        </authorList>
    </citation>
    <scope>NUCLEOTIDE SEQUENCE [LARGE SCALE GENOMIC DNA]</scope>
    <source>
        <strain evidence="3 4">CGMCC 4.7067</strain>
    </source>
</reference>
<sequence length="264" mass="28938">MTDIPQVEGLEPLPPDHASLAFGVADAVPGTIYALSVSGGVRFRPKEDRVVLFGRNRPEVHVCVGEDDRRVSRAHGRVARVGGHWWLANTGHLPLQLPGSRTLFPEDEPVPVLTGYTPVFISGTARRRHLVELYVSGDDGRLPPPAPGAATLKDRPWRLDADERLALVCLAQRYLLHEAYPQPVSWKQVAVELSGLGGGEAWRPKKVEHLVANVRRRLSGAGVPGLTREEVGEPVGNMLNHNLITELLHTRTLVPPDLRVLGED</sequence>